<organism evidence="5 6">
    <name type="scientific">Streptomyces kaempferi</name>
    <dbReference type="NCBI Taxonomy" id="333725"/>
    <lineage>
        <taxon>Bacteria</taxon>
        <taxon>Bacillati</taxon>
        <taxon>Actinomycetota</taxon>
        <taxon>Actinomycetes</taxon>
        <taxon>Kitasatosporales</taxon>
        <taxon>Streptomycetaceae</taxon>
        <taxon>Streptomyces</taxon>
    </lineage>
</organism>
<dbReference type="Gene3D" id="3.40.366.10">
    <property type="entry name" value="Malonyl-Coenzyme A Acyl Carrier Protein, domain 2"/>
    <property type="match status" value="1"/>
</dbReference>
<keyword evidence="6" id="KW-1185">Reference proteome</keyword>
<dbReference type="Pfam" id="PF18369">
    <property type="entry name" value="PKS_DE"/>
    <property type="match status" value="1"/>
</dbReference>
<dbReference type="InterPro" id="IPR050091">
    <property type="entry name" value="PKS_NRPS_Biosynth_Enz"/>
</dbReference>
<feature type="domain" description="Malonyl-CoA:ACP transacylase (MAT)" evidence="3">
    <location>
        <begin position="9"/>
        <end position="93"/>
    </location>
</feature>
<protein>
    <submittedName>
        <fullName evidence="5">Acyltransferase domain-containing protein</fullName>
    </submittedName>
</protein>
<dbReference type="Gene3D" id="6.10.140.1830">
    <property type="match status" value="1"/>
</dbReference>
<dbReference type="InterPro" id="IPR016035">
    <property type="entry name" value="Acyl_Trfase/lysoPLipase"/>
</dbReference>
<dbReference type="InterPro" id="IPR041618">
    <property type="entry name" value="PKS_DE"/>
</dbReference>
<comment type="caution">
    <text evidence="5">The sequence shown here is derived from an EMBL/GenBank/DDBJ whole genome shotgun (WGS) entry which is preliminary data.</text>
</comment>
<feature type="domain" description="Polyketide synthase dimerisation element" evidence="4">
    <location>
        <begin position="144"/>
        <end position="188"/>
    </location>
</feature>
<evidence type="ECO:0000259" key="4">
    <source>
        <dbReference type="Pfam" id="PF18369"/>
    </source>
</evidence>
<dbReference type="Pfam" id="PF00698">
    <property type="entry name" value="Acyl_transf_1"/>
    <property type="match status" value="1"/>
</dbReference>
<keyword evidence="1" id="KW-0808">Transferase</keyword>
<dbReference type="SUPFAM" id="SSF52151">
    <property type="entry name" value="FabD/lysophospholipase-like"/>
    <property type="match status" value="1"/>
</dbReference>
<dbReference type="InterPro" id="IPR014043">
    <property type="entry name" value="Acyl_transferase_dom"/>
</dbReference>
<keyword evidence="2" id="KW-0511">Multifunctional enzyme</keyword>
<dbReference type="GO" id="GO:0016746">
    <property type="term" value="F:acyltransferase activity"/>
    <property type="evidence" value="ECO:0007669"/>
    <property type="project" value="UniProtKB-KW"/>
</dbReference>
<dbReference type="RefSeq" id="WP_381331489.1">
    <property type="nucleotide sequence ID" value="NZ_JBHTMM010000395.1"/>
</dbReference>
<accession>A0ABW3XZ65</accession>
<evidence type="ECO:0000313" key="6">
    <source>
        <dbReference type="Proteomes" id="UP001597058"/>
    </source>
</evidence>
<evidence type="ECO:0000259" key="3">
    <source>
        <dbReference type="Pfam" id="PF00698"/>
    </source>
</evidence>
<dbReference type="EMBL" id="JBHTMM010000395">
    <property type="protein sequence ID" value="MFD1313960.1"/>
    <property type="molecule type" value="Genomic_DNA"/>
</dbReference>
<evidence type="ECO:0000313" key="5">
    <source>
        <dbReference type="EMBL" id="MFD1313960.1"/>
    </source>
</evidence>
<gene>
    <name evidence="5" type="ORF">ACFQ5X_51075</name>
</gene>
<evidence type="ECO:0000256" key="2">
    <source>
        <dbReference type="ARBA" id="ARBA00023268"/>
    </source>
</evidence>
<feature type="non-terminal residue" evidence="5">
    <location>
        <position position="198"/>
    </location>
</feature>
<dbReference type="Proteomes" id="UP001597058">
    <property type="component" value="Unassembled WGS sequence"/>
</dbReference>
<proteinExistence type="predicted"/>
<dbReference type="Gene3D" id="3.30.70.3290">
    <property type="match status" value="1"/>
</dbReference>
<sequence length="198" mass="21790">TGGWLESAVTDGAYWYTNLRQTVQLESAVRELIASGHGAFLEMSPHPVLTVPVAETVEAAGSEVVVTGTLRRGQGGLARFYTSLGEAWTRGVTVDWGQAFAEQQPRRVELPTYAFQRQRYWLDAPEPAGPFTGPVVFGGVDLADDGFWESVEDGDVESLAQTLGLDDQESLGAIVPALSSWRRGRRERSTLDSWRYRI</sequence>
<dbReference type="InterPro" id="IPR001227">
    <property type="entry name" value="Ac_transferase_dom_sf"/>
</dbReference>
<dbReference type="PANTHER" id="PTHR43775">
    <property type="entry name" value="FATTY ACID SYNTHASE"/>
    <property type="match status" value="1"/>
</dbReference>
<reference evidence="6" key="1">
    <citation type="journal article" date="2019" name="Int. J. Syst. Evol. Microbiol.">
        <title>The Global Catalogue of Microorganisms (GCM) 10K type strain sequencing project: providing services to taxonomists for standard genome sequencing and annotation.</title>
        <authorList>
            <consortium name="The Broad Institute Genomics Platform"/>
            <consortium name="The Broad Institute Genome Sequencing Center for Infectious Disease"/>
            <person name="Wu L."/>
            <person name="Ma J."/>
        </authorList>
    </citation>
    <scope>NUCLEOTIDE SEQUENCE [LARGE SCALE GENOMIC DNA]</scope>
    <source>
        <strain evidence="6">CGMCC 4.7020</strain>
    </source>
</reference>
<evidence type="ECO:0000256" key="1">
    <source>
        <dbReference type="ARBA" id="ARBA00022679"/>
    </source>
</evidence>
<feature type="non-terminal residue" evidence="5">
    <location>
        <position position="1"/>
    </location>
</feature>
<name>A0ABW3XZ65_9ACTN</name>
<dbReference type="PANTHER" id="PTHR43775:SF51">
    <property type="entry name" value="INACTIVE PHENOLPHTHIOCEROL SYNTHESIS POLYKETIDE SYNTHASE TYPE I PKS1-RELATED"/>
    <property type="match status" value="1"/>
</dbReference>
<keyword evidence="5" id="KW-0012">Acyltransferase</keyword>